<keyword evidence="3 7" id="KW-0812">Transmembrane</keyword>
<dbReference type="InterPro" id="IPR022764">
    <property type="entry name" value="Peptidase_S54_rhomboid_dom"/>
</dbReference>
<dbReference type="PANTHER" id="PTHR43731:SF14">
    <property type="entry name" value="PRESENILIN-ASSOCIATED RHOMBOID-LIKE PROTEIN, MITOCHONDRIAL"/>
    <property type="match status" value="1"/>
</dbReference>
<dbReference type="STRING" id="320787.CA2015_0088"/>
<dbReference type="Gene3D" id="1.20.1540.10">
    <property type="entry name" value="Rhomboid-like"/>
    <property type="match status" value="1"/>
</dbReference>
<evidence type="ECO:0000259" key="8">
    <source>
        <dbReference type="Pfam" id="PF01694"/>
    </source>
</evidence>
<evidence type="ECO:0000256" key="3">
    <source>
        <dbReference type="ARBA" id="ARBA00022692"/>
    </source>
</evidence>
<keyword evidence="4" id="KW-0378">Hydrolase</keyword>
<dbReference type="AlphaFoldDB" id="A0A0H4PMT3"/>
<evidence type="ECO:0000256" key="4">
    <source>
        <dbReference type="ARBA" id="ARBA00022801"/>
    </source>
</evidence>
<proteinExistence type="inferred from homology"/>
<accession>A0A0H4PMT3</accession>
<dbReference type="PATRIC" id="fig|320787.5.peg.97"/>
<feature type="transmembrane region" description="Helical" evidence="7">
    <location>
        <begin position="265"/>
        <end position="287"/>
    </location>
</feature>
<dbReference type="SUPFAM" id="SSF144091">
    <property type="entry name" value="Rhomboid-like"/>
    <property type="match status" value="1"/>
</dbReference>
<keyword evidence="5 7" id="KW-1133">Transmembrane helix</keyword>
<dbReference type="Proteomes" id="UP000036520">
    <property type="component" value="Chromosome"/>
</dbReference>
<comment type="subcellular location">
    <subcellularLocation>
        <location evidence="1">Membrane</location>
        <topology evidence="1">Multi-pass membrane protein</topology>
    </subcellularLocation>
</comment>
<comment type="similarity">
    <text evidence="2">Belongs to the peptidase S54 family.</text>
</comment>
<feature type="transmembrane region" description="Helical" evidence="7">
    <location>
        <begin position="153"/>
        <end position="172"/>
    </location>
</feature>
<feature type="transmembrane region" description="Helical" evidence="7">
    <location>
        <begin position="350"/>
        <end position="370"/>
    </location>
</feature>
<dbReference type="EMBL" id="CP012040">
    <property type="protein sequence ID" value="AKP49572.1"/>
    <property type="molecule type" value="Genomic_DNA"/>
</dbReference>
<feature type="transmembrane region" description="Helical" evidence="7">
    <location>
        <begin position="208"/>
        <end position="229"/>
    </location>
</feature>
<dbReference type="RefSeq" id="WP_053086624.1">
    <property type="nucleotide sequence ID" value="NZ_CP012040.1"/>
</dbReference>
<dbReference type="Pfam" id="PF01694">
    <property type="entry name" value="Rhomboid"/>
    <property type="match status" value="1"/>
</dbReference>
<reference evidence="9 10" key="1">
    <citation type="submission" date="2015-07" db="EMBL/GenBank/DDBJ databases">
        <authorList>
            <person name="Kim K.M."/>
        </authorList>
    </citation>
    <scope>NUCLEOTIDE SEQUENCE [LARGE SCALE GENOMIC DNA]</scope>
    <source>
        <strain evidence="9 10">KCTC 12363</strain>
    </source>
</reference>
<dbReference type="InterPro" id="IPR050925">
    <property type="entry name" value="Rhomboid_protease_S54"/>
</dbReference>
<evidence type="ECO:0000313" key="9">
    <source>
        <dbReference type="EMBL" id="AKP49572.1"/>
    </source>
</evidence>
<feature type="transmembrane region" description="Helical" evidence="7">
    <location>
        <begin position="318"/>
        <end position="338"/>
    </location>
</feature>
<feature type="transmembrane region" description="Helical" evidence="7">
    <location>
        <begin position="241"/>
        <end position="259"/>
    </location>
</feature>
<evidence type="ECO:0000256" key="6">
    <source>
        <dbReference type="ARBA" id="ARBA00023136"/>
    </source>
</evidence>
<protein>
    <submittedName>
        <fullName evidence="9">Peptidase S54, rhomboid domain protein</fullName>
    </submittedName>
</protein>
<name>A0A0H4PMT3_9BACT</name>
<evidence type="ECO:0000256" key="5">
    <source>
        <dbReference type="ARBA" id="ARBA00022989"/>
    </source>
</evidence>
<dbReference type="GO" id="GO:0004252">
    <property type="term" value="F:serine-type endopeptidase activity"/>
    <property type="evidence" value="ECO:0007669"/>
    <property type="project" value="InterPro"/>
</dbReference>
<dbReference type="KEGG" id="camu:CA2015_0088"/>
<dbReference type="OrthoDB" id="9778341at2"/>
<keyword evidence="6 7" id="KW-0472">Membrane</keyword>
<dbReference type="GO" id="GO:0016020">
    <property type="term" value="C:membrane"/>
    <property type="evidence" value="ECO:0007669"/>
    <property type="project" value="UniProtKB-SubCell"/>
</dbReference>
<evidence type="ECO:0000313" key="10">
    <source>
        <dbReference type="Proteomes" id="UP000036520"/>
    </source>
</evidence>
<sequence>MAFEFSSKHIQEIPLDNLTSENFLIIAIEVARKLKWKIFSIREDGFIAYTKMSMRSFSEEVNIKILYKTVELKSECTGIQIIDWGKNKENISNFIYSFNEIKDSFTIEELDQEFEEIKPIFISKEEVILTHSSSSIKEKITGILSIFKPTHGYFITPIIIDLNIVVFLIMAIKGVDIFASDSDSLILWGANFRPLTLDGQWWRLFTSIFLHIGIFHLLMNTIALLYIGLLLEPRLGKTRLISSYILTGIVASATSLWWHDLTISAGASGAIFGLYGVFLALLTTNLIEKHLRSALLISIASFVGYNLILGLQGNIDNAAHIGGLLSGIVIGYSMVPSLKRNDDLRSKLNHIAFATVITIALCTLIFKSIIPYQFEKYGSLVERFVELESMALEMFEMPESTPAEDLLFEIKTRSLYYWNENKKIINEANLLYLPDPILDRNKKLLQYCELRIQSCQLIYKSIEESTDDYSSQITETNNQIEAILNELNIK</sequence>
<gene>
    <name evidence="9" type="ORF">CA2015_0088</name>
</gene>
<feature type="domain" description="Peptidase S54 rhomboid" evidence="8">
    <location>
        <begin position="199"/>
        <end position="335"/>
    </location>
</feature>
<dbReference type="PANTHER" id="PTHR43731">
    <property type="entry name" value="RHOMBOID PROTEASE"/>
    <property type="match status" value="1"/>
</dbReference>
<evidence type="ECO:0000256" key="7">
    <source>
        <dbReference type="SAM" id="Phobius"/>
    </source>
</evidence>
<evidence type="ECO:0000256" key="1">
    <source>
        <dbReference type="ARBA" id="ARBA00004141"/>
    </source>
</evidence>
<evidence type="ECO:0000256" key="2">
    <source>
        <dbReference type="ARBA" id="ARBA00009045"/>
    </source>
</evidence>
<dbReference type="InterPro" id="IPR035952">
    <property type="entry name" value="Rhomboid-like_sf"/>
</dbReference>
<feature type="transmembrane region" description="Helical" evidence="7">
    <location>
        <begin position="294"/>
        <end position="312"/>
    </location>
</feature>
<keyword evidence="10" id="KW-1185">Reference proteome</keyword>
<organism evidence="9 10">
    <name type="scientific">Cyclobacterium amurskyense</name>
    <dbReference type="NCBI Taxonomy" id="320787"/>
    <lineage>
        <taxon>Bacteria</taxon>
        <taxon>Pseudomonadati</taxon>
        <taxon>Bacteroidota</taxon>
        <taxon>Cytophagia</taxon>
        <taxon>Cytophagales</taxon>
        <taxon>Cyclobacteriaceae</taxon>
        <taxon>Cyclobacterium</taxon>
    </lineage>
</organism>